<dbReference type="Proteomes" id="UP000594454">
    <property type="component" value="Chromosome 1"/>
</dbReference>
<name>A0A7R8UF90_HERIL</name>
<dbReference type="AlphaFoldDB" id="A0A7R8UF90"/>
<proteinExistence type="predicted"/>
<dbReference type="InParanoid" id="A0A7R8UF90"/>
<accession>A0A7R8UF90</accession>
<gene>
    <name evidence="1" type="ORF">HERILL_LOCUS2826</name>
</gene>
<evidence type="ECO:0000313" key="1">
    <source>
        <dbReference type="EMBL" id="CAD7079615.1"/>
    </source>
</evidence>
<keyword evidence="2" id="KW-1185">Reference proteome</keyword>
<sequence>MQVYGKYNFVGTARVGEFSYEGFAPPCLYGELEVNPSPIDSTSEDEPLELDRFAIPDLWNDEDPELDVSDILSESQIQFLENEELTEATVIFDNDILHLEIETASCKNFSTDISSSSTECNLLDLDGLCQNFQKNMKLEFDDGKEYTNEDEGHWYPDDRTMLGFPEDRQSRCPDEFMSSHFNEETDDSLPLTSMSQLTINEADESDVSEIFEILHRIDWGQSTSTDNGLLV</sequence>
<reference evidence="1 2" key="1">
    <citation type="submission" date="2020-11" db="EMBL/GenBank/DDBJ databases">
        <authorList>
            <person name="Wallbank WR R."/>
            <person name="Pardo Diaz C."/>
            <person name="Kozak K."/>
            <person name="Martin S."/>
            <person name="Jiggins C."/>
            <person name="Moest M."/>
            <person name="Warren A I."/>
            <person name="Generalovic N T."/>
            <person name="Byers J.R.P. K."/>
            <person name="Montejo-Kovacevich G."/>
            <person name="Yen C E."/>
        </authorList>
    </citation>
    <scope>NUCLEOTIDE SEQUENCE [LARGE SCALE GENOMIC DNA]</scope>
</reference>
<evidence type="ECO:0000313" key="2">
    <source>
        <dbReference type="Proteomes" id="UP000594454"/>
    </source>
</evidence>
<organism evidence="1 2">
    <name type="scientific">Hermetia illucens</name>
    <name type="common">Black soldier fly</name>
    <dbReference type="NCBI Taxonomy" id="343691"/>
    <lineage>
        <taxon>Eukaryota</taxon>
        <taxon>Metazoa</taxon>
        <taxon>Ecdysozoa</taxon>
        <taxon>Arthropoda</taxon>
        <taxon>Hexapoda</taxon>
        <taxon>Insecta</taxon>
        <taxon>Pterygota</taxon>
        <taxon>Neoptera</taxon>
        <taxon>Endopterygota</taxon>
        <taxon>Diptera</taxon>
        <taxon>Brachycera</taxon>
        <taxon>Stratiomyomorpha</taxon>
        <taxon>Stratiomyidae</taxon>
        <taxon>Hermetiinae</taxon>
        <taxon>Hermetia</taxon>
    </lineage>
</organism>
<dbReference type="EMBL" id="LR899009">
    <property type="protein sequence ID" value="CAD7079615.1"/>
    <property type="molecule type" value="Genomic_DNA"/>
</dbReference>
<protein>
    <submittedName>
        <fullName evidence="1">Uncharacterized protein</fullName>
    </submittedName>
</protein>